<keyword evidence="1" id="KW-0479">Metal-binding</keyword>
<dbReference type="SUPFAM" id="SSF54593">
    <property type="entry name" value="Glyoxalase/Bleomycin resistance protein/Dihydroxybiphenyl dioxygenase"/>
    <property type="match status" value="2"/>
</dbReference>
<keyword evidence="4" id="KW-1185">Reference proteome</keyword>
<gene>
    <name evidence="3" type="ORF">CVO96_18015</name>
</gene>
<sequence length="290" mass="30830">MTQFQTPPARLPKTLSIGPVELSVSDLQRSVAFYGQALGMTVLEQSGNRATLGQGTTPLLRLRGHPGARPAPASATGLYHFAVLLPSRADLGRWVRHVAALGIRVGQSDHLVSEAFYLNDPDGHGIEVYRDRPRGEWRWNLDQVQMASEPIDIPGLLAEPGADQPFTGLPDGTVMGHVHLRVGDVAASERFYRTVLGFDVVARWPGALFVSVGGYHHHLGLNTWQSAGGPPAPEGSARLEGVHLILPAAADVDALAGRLQAAGLAFTQNAGRLDVDDPAGNRLTFTAGAA</sequence>
<dbReference type="PROSITE" id="PS00934">
    <property type="entry name" value="GLYOXALASE_I_1"/>
    <property type="match status" value="1"/>
</dbReference>
<evidence type="ECO:0000259" key="2">
    <source>
        <dbReference type="PROSITE" id="PS51819"/>
    </source>
</evidence>
<name>A0A2K3UTH6_9DEIO</name>
<dbReference type="Pfam" id="PF00903">
    <property type="entry name" value="Glyoxalase"/>
    <property type="match status" value="2"/>
</dbReference>
<protein>
    <submittedName>
        <fullName evidence="3">Glyoxalase</fullName>
    </submittedName>
</protein>
<dbReference type="Gene3D" id="3.10.180.10">
    <property type="entry name" value="2,3-Dihydroxybiphenyl 1,2-Dioxygenase, domain 1"/>
    <property type="match status" value="2"/>
</dbReference>
<organism evidence="3 4">
    <name type="scientific">Deinococcus koreensis</name>
    <dbReference type="NCBI Taxonomy" id="2054903"/>
    <lineage>
        <taxon>Bacteria</taxon>
        <taxon>Thermotogati</taxon>
        <taxon>Deinococcota</taxon>
        <taxon>Deinococci</taxon>
        <taxon>Deinococcales</taxon>
        <taxon>Deinococcaceae</taxon>
        <taxon>Deinococcus</taxon>
    </lineage>
</organism>
<accession>A0A2K3UTH6</accession>
<dbReference type="CDD" id="cd16359">
    <property type="entry name" value="VOC_BsCatE_like_C"/>
    <property type="match status" value="1"/>
</dbReference>
<dbReference type="OrthoDB" id="9792626at2"/>
<dbReference type="EMBL" id="PPPD01000002">
    <property type="protein sequence ID" value="PNY79836.1"/>
    <property type="molecule type" value="Genomic_DNA"/>
</dbReference>
<dbReference type="CDD" id="cd07255">
    <property type="entry name" value="VOC_BsCatE_like_N"/>
    <property type="match status" value="1"/>
</dbReference>
<dbReference type="InterPro" id="IPR037523">
    <property type="entry name" value="VOC_core"/>
</dbReference>
<feature type="domain" description="VOC" evidence="2">
    <location>
        <begin position="174"/>
        <end position="290"/>
    </location>
</feature>
<dbReference type="RefSeq" id="WP_103313820.1">
    <property type="nucleotide sequence ID" value="NZ_PPPD01000002.1"/>
</dbReference>
<dbReference type="Proteomes" id="UP000236379">
    <property type="component" value="Unassembled WGS sequence"/>
</dbReference>
<dbReference type="InterPro" id="IPR004360">
    <property type="entry name" value="Glyas_Fos-R_dOase_dom"/>
</dbReference>
<dbReference type="PANTHER" id="PTHR43279:SF1">
    <property type="entry name" value="CATECHOL-2,3-DIOXYGENASE"/>
    <property type="match status" value="1"/>
</dbReference>
<reference evidence="3 4" key="1">
    <citation type="submission" date="2018-01" db="EMBL/GenBank/DDBJ databases">
        <title>Deinococcus koreensis sp. nov., a radiation-resistant bacterium isolated from river water.</title>
        <authorList>
            <person name="Choi A."/>
        </authorList>
    </citation>
    <scope>NUCLEOTIDE SEQUENCE [LARGE SCALE GENOMIC DNA]</scope>
    <source>
        <strain evidence="3 4">SJW1-2</strain>
    </source>
</reference>
<dbReference type="PROSITE" id="PS51819">
    <property type="entry name" value="VOC"/>
    <property type="match status" value="2"/>
</dbReference>
<feature type="domain" description="VOC" evidence="2">
    <location>
        <begin position="16"/>
        <end position="131"/>
    </location>
</feature>
<evidence type="ECO:0000313" key="4">
    <source>
        <dbReference type="Proteomes" id="UP000236379"/>
    </source>
</evidence>
<dbReference type="InterPro" id="IPR018146">
    <property type="entry name" value="Glyoxalase_1_CS"/>
</dbReference>
<comment type="caution">
    <text evidence="3">The sequence shown here is derived from an EMBL/GenBank/DDBJ whole genome shotgun (WGS) entry which is preliminary data.</text>
</comment>
<evidence type="ECO:0000313" key="3">
    <source>
        <dbReference type="EMBL" id="PNY79836.1"/>
    </source>
</evidence>
<dbReference type="InterPro" id="IPR029068">
    <property type="entry name" value="Glyas_Bleomycin-R_OHBP_Dase"/>
</dbReference>
<proteinExistence type="predicted"/>
<dbReference type="GO" id="GO:0004462">
    <property type="term" value="F:lactoylglutathione lyase activity"/>
    <property type="evidence" value="ECO:0007669"/>
    <property type="project" value="InterPro"/>
</dbReference>
<evidence type="ECO:0000256" key="1">
    <source>
        <dbReference type="ARBA" id="ARBA00022723"/>
    </source>
</evidence>
<dbReference type="AlphaFoldDB" id="A0A2K3UTH6"/>
<dbReference type="GO" id="GO:0046872">
    <property type="term" value="F:metal ion binding"/>
    <property type="evidence" value="ECO:0007669"/>
    <property type="project" value="UniProtKB-KW"/>
</dbReference>
<dbReference type="PANTHER" id="PTHR43279">
    <property type="entry name" value="CATECHOL-2,3-DIOXYGENASE"/>
    <property type="match status" value="1"/>
</dbReference>